<name>A0A136PY93_9ACTN</name>
<protein>
    <submittedName>
        <fullName evidence="1">Uncharacterized protein</fullName>
    </submittedName>
</protein>
<proteinExistence type="predicted"/>
<comment type="caution">
    <text evidence="1">The sequence shown here is derived from an EMBL/GenBank/DDBJ whole genome shotgun (WGS) entry which is preliminary data.</text>
</comment>
<dbReference type="Proteomes" id="UP000070620">
    <property type="component" value="Unassembled WGS sequence"/>
</dbReference>
<accession>A0A136PY93</accession>
<dbReference type="EMBL" id="LRQV01000006">
    <property type="protein sequence ID" value="KXK63333.1"/>
    <property type="molecule type" value="Genomic_DNA"/>
</dbReference>
<dbReference type="AlphaFoldDB" id="A0A136PY93"/>
<sequence>MDLGDLPKYWQLIDEAFRSVEALPSLDGHNLLTARRFDEAQVAGPRTYMGAQRYLGVARDNHEALLALLQHRGATAWAPWSLLRPIFETAFLAAWILDPEDGLERRVRGLRCEVNDYIQRGRHRAVFKVFPEAARAIEEAEQRDATHGALKIYRDEAAALGRDFERISQPVNVVDEVRKLTFAKTQPEFPPLLEATWRQLSGFEHGFAWALMSGSERRIEAEIPGGAQVLFTLSDEQFVTTAKVTGSLLITALQLLKRRHLEPAR</sequence>
<evidence type="ECO:0000313" key="2">
    <source>
        <dbReference type="Proteomes" id="UP000070620"/>
    </source>
</evidence>
<reference evidence="1 2" key="1">
    <citation type="submission" date="2016-01" db="EMBL/GenBank/DDBJ databases">
        <title>Whole genome sequence and analysis of Micromonospora rosaria DSM 803, which can produce antibacterial substance rosamicin.</title>
        <authorList>
            <person name="Yang H."/>
            <person name="He X."/>
            <person name="Zhu D."/>
        </authorList>
    </citation>
    <scope>NUCLEOTIDE SEQUENCE [LARGE SCALE GENOMIC DNA]</scope>
    <source>
        <strain evidence="1 2">DSM 803</strain>
    </source>
</reference>
<organism evidence="1 2">
    <name type="scientific">Micromonospora rosaria</name>
    <dbReference type="NCBI Taxonomy" id="47874"/>
    <lineage>
        <taxon>Bacteria</taxon>
        <taxon>Bacillati</taxon>
        <taxon>Actinomycetota</taxon>
        <taxon>Actinomycetes</taxon>
        <taxon>Micromonosporales</taxon>
        <taxon>Micromonosporaceae</taxon>
        <taxon>Micromonospora</taxon>
    </lineage>
</organism>
<evidence type="ECO:0000313" key="1">
    <source>
        <dbReference type="EMBL" id="KXK63333.1"/>
    </source>
</evidence>
<gene>
    <name evidence="1" type="ORF">AWW66_03200</name>
</gene>
<keyword evidence="2" id="KW-1185">Reference proteome</keyword>